<dbReference type="InterPro" id="IPR011013">
    <property type="entry name" value="Gal_mutarotase_sf_dom"/>
</dbReference>
<dbReference type="InterPro" id="IPR054723">
    <property type="entry name" value="Ams1-like_N"/>
</dbReference>
<reference evidence="7 8" key="1">
    <citation type="submission" date="2023-06" db="EMBL/GenBank/DDBJ databases">
        <title>Draft genome sequence of Gleimia hominis type strain CCUG 57540T.</title>
        <authorList>
            <person name="Salva-Serra F."/>
            <person name="Cardew S."/>
            <person name="Jensie Markopoulos S."/>
            <person name="Ohlen M."/>
            <person name="Inganas E."/>
            <person name="Svensson-Stadler L."/>
            <person name="Moore E.R.B."/>
        </authorList>
    </citation>
    <scope>NUCLEOTIDE SEQUENCE [LARGE SCALE GENOMIC DNA]</scope>
    <source>
        <strain evidence="7 8">CCUG 57540</strain>
    </source>
</reference>
<dbReference type="CDD" id="cd10789">
    <property type="entry name" value="GH38N_AMII_ER_cytosolic"/>
    <property type="match status" value="1"/>
</dbReference>
<proteinExistence type="inferred from homology"/>
<evidence type="ECO:0000256" key="5">
    <source>
        <dbReference type="SAM" id="MobiDB-lite"/>
    </source>
</evidence>
<dbReference type="InterPro" id="IPR011330">
    <property type="entry name" value="Glyco_hydro/deAcase_b/a-brl"/>
</dbReference>
<dbReference type="PANTHER" id="PTHR46017:SF1">
    <property type="entry name" value="ALPHA-MANNOSIDASE 2C1"/>
    <property type="match status" value="1"/>
</dbReference>
<protein>
    <submittedName>
        <fullName evidence="7">Glycoside hydrolase family 38 C-terminal domain-containing protein</fullName>
    </submittedName>
</protein>
<dbReference type="Gene3D" id="1.20.1270.50">
    <property type="entry name" value="Glycoside hydrolase family 38, central domain"/>
    <property type="match status" value="1"/>
</dbReference>
<comment type="similarity">
    <text evidence="1">Belongs to the glycosyl hydrolase 38 family.</text>
</comment>
<comment type="caution">
    <text evidence="7">The sequence shown here is derived from an EMBL/GenBank/DDBJ whole genome shotgun (WGS) entry which is preliminary data.</text>
</comment>
<dbReference type="EMBL" id="JASXSX010000001">
    <property type="protein sequence ID" value="MDT3767290.1"/>
    <property type="molecule type" value="Genomic_DNA"/>
</dbReference>
<evidence type="ECO:0000313" key="8">
    <source>
        <dbReference type="Proteomes" id="UP001247542"/>
    </source>
</evidence>
<dbReference type="SUPFAM" id="SSF88688">
    <property type="entry name" value="Families 57/38 glycoside transferase middle domain"/>
    <property type="match status" value="1"/>
</dbReference>
<dbReference type="Pfam" id="PF07748">
    <property type="entry name" value="Glyco_hydro_38C"/>
    <property type="match status" value="1"/>
</dbReference>
<dbReference type="Pfam" id="PF09261">
    <property type="entry name" value="Alpha-mann_mid"/>
    <property type="match status" value="1"/>
</dbReference>
<dbReference type="GO" id="GO:0016787">
    <property type="term" value="F:hydrolase activity"/>
    <property type="evidence" value="ECO:0007669"/>
    <property type="project" value="UniProtKB-KW"/>
</dbReference>
<organism evidence="7 8">
    <name type="scientific">Gleimia hominis</name>
    <dbReference type="NCBI Taxonomy" id="595468"/>
    <lineage>
        <taxon>Bacteria</taxon>
        <taxon>Bacillati</taxon>
        <taxon>Actinomycetota</taxon>
        <taxon>Actinomycetes</taxon>
        <taxon>Actinomycetales</taxon>
        <taxon>Actinomycetaceae</taxon>
        <taxon>Gleimia</taxon>
    </lineage>
</organism>
<evidence type="ECO:0000259" key="6">
    <source>
        <dbReference type="SMART" id="SM00872"/>
    </source>
</evidence>
<feature type="region of interest" description="Disordered" evidence="5">
    <location>
        <begin position="566"/>
        <end position="590"/>
    </location>
</feature>
<dbReference type="InterPro" id="IPR000602">
    <property type="entry name" value="Glyco_hydro_38_N"/>
</dbReference>
<dbReference type="InterPro" id="IPR037094">
    <property type="entry name" value="Glyco_hydro_38_cen_sf"/>
</dbReference>
<feature type="region of interest" description="Disordered" evidence="5">
    <location>
        <begin position="695"/>
        <end position="739"/>
    </location>
</feature>
<feature type="domain" description="Glycoside hydrolase family 38 central" evidence="6">
    <location>
        <begin position="527"/>
        <end position="630"/>
    </location>
</feature>
<accession>A0ABU3IA88</accession>
<dbReference type="SUPFAM" id="SSF74650">
    <property type="entry name" value="Galactose mutarotase-like"/>
    <property type="match status" value="1"/>
</dbReference>
<dbReference type="RefSeq" id="WP_313272705.1">
    <property type="nucleotide sequence ID" value="NZ_JASXSX010000001.1"/>
</dbReference>
<dbReference type="Gene3D" id="3.20.110.10">
    <property type="entry name" value="Glycoside hydrolase 38, N terminal domain"/>
    <property type="match status" value="1"/>
</dbReference>
<dbReference type="InterPro" id="IPR011682">
    <property type="entry name" value="Glyco_hydro_38_C"/>
</dbReference>
<dbReference type="Pfam" id="PF22907">
    <property type="entry name" value="Ams1-like_1st"/>
    <property type="match status" value="1"/>
</dbReference>
<dbReference type="Gene3D" id="2.70.98.30">
    <property type="entry name" value="Golgi alpha-mannosidase II, domain 4"/>
    <property type="match status" value="1"/>
</dbReference>
<keyword evidence="3 7" id="KW-0378">Hydrolase</keyword>
<evidence type="ECO:0000256" key="2">
    <source>
        <dbReference type="ARBA" id="ARBA00022723"/>
    </source>
</evidence>
<name>A0ABU3IA88_9ACTO</name>
<keyword evidence="4" id="KW-0326">Glycosidase</keyword>
<dbReference type="InterPro" id="IPR041147">
    <property type="entry name" value="GH38_C"/>
</dbReference>
<dbReference type="Proteomes" id="UP001247542">
    <property type="component" value="Unassembled WGS sequence"/>
</dbReference>
<evidence type="ECO:0000313" key="7">
    <source>
        <dbReference type="EMBL" id="MDT3767290.1"/>
    </source>
</evidence>
<dbReference type="SUPFAM" id="SSF88713">
    <property type="entry name" value="Glycoside hydrolase/deacetylase"/>
    <property type="match status" value="1"/>
</dbReference>
<dbReference type="Pfam" id="PF17677">
    <property type="entry name" value="Glyco_hydro38C2"/>
    <property type="match status" value="1"/>
</dbReference>
<evidence type="ECO:0000256" key="4">
    <source>
        <dbReference type="ARBA" id="ARBA00023295"/>
    </source>
</evidence>
<evidence type="ECO:0000256" key="1">
    <source>
        <dbReference type="ARBA" id="ARBA00009792"/>
    </source>
</evidence>
<keyword evidence="8" id="KW-1185">Reference proteome</keyword>
<dbReference type="InterPro" id="IPR028995">
    <property type="entry name" value="Glyco_hydro_57/38_cen_sf"/>
</dbReference>
<feature type="compositionally biased region" description="Basic and acidic residues" evidence="5">
    <location>
        <begin position="567"/>
        <end position="590"/>
    </location>
</feature>
<keyword evidence="2" id="KW-0479">Metal-binding</keyword>
<dbReference type="InterPro" id="IPR015341">
    <property type="entry name" value="Glyco_hydro_38_cen"/>
</dbReference>
<gene>
    <name evidence="7" type="ORF">QS713_04305</name>
</gene>
<dbReference type="SMART" id="SM00872">
    <property type="entry name" value="Alpha-mann_mid"/>
    <property type="match status" value="1"/>
</dbReference>
<dbReference type="PANTHER" id="PTHR46017">
    <property type="entry name" value="ALPHA-MANNOSIDASE 2C1"/>
    <property type="match status" value="1"/>
</dbReference>
<evidence type="ECO:0000256" key="3">
    <source>
        <dbReference type="ARBA" id="ARBA00022801"/>
    </source>
</evidence>
<sequence>MFDDRNLVEERISDLVERLERASTRTVTTATSGAWRAPGEPVDFRTATVQTYEPFAAGTPWGPAWSTWWLEIRGQVPAEYAHADLELKIDLGFEGDWPGNQSEGMVYTRQGTPLKAINPMNNEVALNHGHFASQPDTQILDGEGRFHVFVEAGCNPNMGGFMNHPSAQGDLRTRTEENLWVFKGAEVIVRDQDVWGLQLDMEVLNDLMRQLPVDSTRRAVILRQLERAANTLEAGPLERTASEARQVLAPVIDSGVGGSAQQMTAVGHAHIDSAWLWPIRETRRKVVRTYSNVTALAQQYPDMRFACTSAQHYEWLRQDSPEVYARVKDMIARGQWEVVGGMWVEPDANLPSGEALVRQLTVGLKWFQDHLGVRPRCLWLPDSFGYNGALPQIAKLAGMQYFFTQKLNWNQTNTMPHHTFWWEGIDGTRIFTHFPPVDCYDSIVSPKEVRFAEKNFKEKGLTPYSLLPYGYGDGGGGPTREMVERVRRLSNCEGAPAVRSGGVEEFFDRARADYPDAPVWSGEMYLEFHRGVYTSAHRLKQGNRRVEAAMFELEWLATAASQLGNTEDSRLSSHEGDKYPQVENKHSQVETKYPHAELTGLWERMLLLQFHDILPGTGIAWVNQDAQAEYAQLADDIEGMRGQLIRQLDHAAQAQAGEHEALTVLNAAPIDRTEVIEMAGELALVDVPSMSATPLEEAVREPENTVTLEHAATRGKRERADSELAKQARPAEPAASKVGKQTQLVTQVDAVKHADSKVESGYVLDNGKVRVTISADGLITGLRDLVAGRDVLVDGAVANLLRLHPDNPSCFDAWELQHHYRASHEDVTAVESIETHAEPLRASITVTRRHGDSTFVQTISLDADATHVDFALDVDWHERAKVLKVLFPLDIAATDVKDEIPFGWISRPMQTNTPWDFARFETSGQRWMLLDEPGYAVALANDSTYGHDVRHLTAAGARRAGVCVGLTALRSAQAPDPHVDEGQQSLRYRLQVGSDVRKATELGIGLNQPIRTRTAKVNATSLVSLNAASTHAHAVIDSVKRADDASGDLIVRLHENAGTRSEVALTLGVPAANLREVDLCEDPLAADSEFASTQQLPTELRAGQPLTLKLRPFQILTLRMVTQ</sequence>
<dbReference type="Pfam" id="PF01074">
    <property type="entry name" value="Glyco_hydro_38N"/>
    <property type="match status" value="1"/>
</dbReference>
<dbReference type="InterPro" id="IPR027291">
    <property type="entry name" value="Glyco_hydro_38_N_sf"/>
</dbReference>